<gene>
    <name evidence="11" type="ORF">FHX33_003715</name>
</gene>
<dbReference type="EC" id="2.7.1.180" evidence="2"/>
<dbReference type="PANTHER" id="PTHR30040">
    <property type="entry name" value="THIAMINE BIOSYNTHESIS LIPOPROTEIN APBE"/>
    <property type="match status" value="1"/>
</dbReference>
<dbReference type="PANTHER" id="PTHR30040:SF2">
    <property type="entry name" value="FAD:PROTEIN FMN TRANSFERASE"/>
    <property type="match status" value="1"/>
</dbReference>
<organism evidence="11 12">
    <name type="scientific">Leifsonia aquatica</name>
    <name type="common">Corynebacterium aquaticum</name>
    <dbReference type="NCBI Taxonomy" id="144185"/>
    <lineage>
        <taxon>Bacteria</taxon>
        <taxon>Bacillati</taxon>
        <taxon>Actinomycetota</taxon>
        <taxon>Actinomycetes</taxon>
        <taxon>Micrococcales</taxon>
        <taxon>Microbacteriaceae</taxon>
        <taxon>Leifsonia</taxon>
    </lineage>
</organism>
<comment type="cofactor">
    <cofactor evidence="1">
        <name>Mg(2+)</name>
        <dbReference type="ChEBI" id="CHEBI:18420"/>
    </cofactor>
</comment>
<evidence type="ECO:0000256" key="8">
    <source>
        <dbReference type="ARBA" id="ARBA00022842"/>
    </source>
</evidence>
<protein>
    <recommendedName>
        <fullName evidence="3">FAD:protein FMN transferase</fullName>
        <ecNumber evidence="2">2.7.1.180</ecNumber>
    </recommendedName>
    <alternativeName>
        <fullName evidence="9">Flavin transferase</fullName>
    </alternativeName>
</protein>
<evidence type="ECO:0000313" key="11">
    <source>
        <dbReference type="EMBL" id="MBB2968933.1"/>
    </source>
</evidence>
<sequence>MRVVETVMGIPMSIDIRDAGDHRDVADRAFEVLRQADRRFSTYRADSEVSAANRGEFGPEGFSAPLREVIGIGQRAADASAGAFRIRTAEGLLDLDGVVKGWAAANAAAVLAADGLHDFCLNAGGDVVVSGAPEGAAGWNVGIRSPAHPSTMLTVLTLTDGAVATSGAYERGEHIVDGRTGRPASGLVSATVVAADLTTADVLATAVFALGRDGVEWALAHGARGVLGLTDDGALVGAGDLPFARGAE</sequence>
<evidence type="ECO:0000256" key="6">
    <source>
        <dbReference type="ARBA" id="ARBA00022723"/>
    </source>
</evidence>
<keyword evidence="11" id="KW-0449">Lipoprotein</keyword>
<keyword evidence="5" id="KW-0808">Transferase</keyword>
<keyword evidence="6" id="KW-0479">Metal-binding</keyword>
<dbReference type="InterPro" id="IPR003374">
    <property type="entry name" value="ApbE-like_sf"/>
</dbReference>
<evidence type="ECO:0000256" key="7">
    <source>
        <dbReference type="ARBA" id="ARBA00022827"/>
    </source>
</evidence>
<dbReference type="Pfam" id="PF02424">
    <property type="entry name" value="ApbE"/>
    <property type="match status" value="2"/>
</dbReference>
<keyword evidence="12" id="KW-1185">Reference proteome</keyword>
<dbReference type="InterPro" id="IPR024932">
    <property type="entry name" value="ApbE"/>
</dbReference>
<comment type="caution">
    <text evidence="11">The sequence shown here is derived from an EMBL/GenBank/DDBJ whole genome shotgun (WGS) entry which is preliminary data.</text>
</comment>
<evidence type="ECO:0000256" key="1">
    <source>
        <dbReference type="ARBA" id="ARBA00001946"/>
    </source>
</evidence>
<comment type="catalytic activity">
    <reaction evidence="10">
        <text>L-threonyl-[protein] + FAD = FMN-L-threonyl-[protein] + AMP + H(+)</text>
        <dbReference type="Rhea" id="RHEA:36847"/>
        <dbReference type="Rhea" id="RHEA-COMP:11060"/>
        <dbReference type="Rhea" id="RHEA-COMP:11061"/>
        <dbReference type="ChEBI" id="CHEBI:15378"/>
        <dbReference type="ChEBI" id="CHEBI:30013"/>
        <dbReference type="ChEBI" id="CHEBI:57692"/>
        <dbReference type="ChEBI" id="CHEBI:74257"/>
        <dbReference type="ChEBI" id="CHEBI:456215"/>
        <dbReference type="EC" id="2.7.1.180"/>
    </reaction>
</comment>
<evidence type="ECO:0000256" key="10">
    <source>
        <dbReference type="ARBA" id="ARBA00048540"/>
    </source>
</evidence>
<dbReference type="RefSeq" id="WP_338092050.1">
    <property type="nucleotide sequence ID" value="NZ_JACHVP010000005.1"/>
</dbReference>
<evidence type="ECO:0000256" key="4">
    <source>
        <dbReference type="ARBA" id="ARBA00022630"/>
    </source>
</evidence>
<dbReference type="GO" id="GO:0046872">
    <property type="term" value="F:metal ion binding"/>
    <property type="evidence" value="ECO:0007669"/>
    <property type="project" value="UniProtKB-KW"/>
</dbReference>
<evidence type="ECO:0000256" key="9">
    <source>
        <dbReference type="ARBA" id="ARBA00031306"/>
    </source>
</evidence>
<evidence type="ECO:0000256" key="2">
    <source>
        <dbReference type="ARBA" id="ARBA00011955"/>
    </source>
</evidence>
<dbReference type="AlphaFoldDB" id="A0A7W4YK07"/>
<keyword evidence="4" id="KW-0285">Flavoprotein</keyword>
<dbReference type="GO" id="GO:0016740">
    <property type="term" value="F:transferase activity"/>
    <property type="evidence" value="ECO:0007669"/>
    <property type="project" value="UniProtKB-KW"/>
</dbReference>
<reference evidence="11 12" key="1">
    <citation type="submission" date="2020-08" db="EMBL/GenBank/DDBJ databases">
        <title>Sequencing the genomes of 1000 actinobacteria strains.</title>
        <authorList>
            <person name="Klenk H.-P."/>
        </authorList>
    </citation>
    <scope>NUCLEOTIDE SEQUENCE [LARGE SCALE GENOMIC DNA]</scope>
    <source>
        <strain evidence="11 12">DSM 20146</strain>
    </source>
</reference>
<keyword evidence="8" id="KW-0460">Magnesium</keyword>
<dbReference type="Proteomes" id="UP000538196">
    <property type="component" value="Unassembled WGS sequence"/>
</dbReference>
<proteinExistence type="predicted"/>
<evidence type="ECO:0000256" key="3">
    <source>
        <dbReference type="ARBA" id="ARBA00016337"/>
    </source>
</evidence>
<dbReference type="Gene3D" id="3.10.520.10">
    <property type="entry name" value="ApbE-like domains"/>
    <property type="match status" value="2"/>
</dbReference>
<dbReference type="EMBL" id="JACHVP010000005">
    <property type="protein sequence ID" value="MBB2968933.1"/>
    <property type="molecule type" value="Genomic_DNA"/>
</dbReference>
<dbReference type="SUPFAM" id="SSF143631">
    <property type="entry name" value="ApbE-like"/>
    <property type="match status" value="1"/>
</dbReference>
<name>A0A7W4YK07_LEIAQ</name>
<accession>A0A7W4YK07</accession>
<keyword evidence="7" id="KW-0274">FAD</keyword>
<evidence type="ECO:0000313" key="12">
    <source>
        <dbReference type="Proteomes" id="UP000538196"/>
    </source>
</evidence>
<evidence type="ECO:0000256" key="5">
    <source>
        <dbReference type="ARBA" id="ARBA00022679"/>
    </source>
</evidence>